<dbReference type="CDD" id="cd00431">
    <property type="entry name" value="cysteine_hydrolases"/>
    <property type="match status" value="1"/>
</dbReference>
<reference evidence="3 4" key="1">
    <citation type="submission" date="2018-09" db="EMBL/GenBank/DDBJ databases">
        <title>YIM PH21274 draft genome.</title>
        <authorList>
            <person name="Miao C."/>
        </authorList>
    </citation>
    <scope>NUCLEOTIDE SEQUENCE [LARGE SCALE GENOMIC DNA]</scope>
    <source>
        <strain evidence="3 4">YIM PH 21724</strain>
    </source>
</reference>
<feature type="domain" description="Isochorismatase-like" evidence="2">
    <location>
        <begin position="9"/>
        <end position="192"/>
    </location>
</feature>
<dbReference type="GO" id="GO:0016787">
    <property type="term" value="F:hydrolase activity"/>
    <property type="evidence" value="ECO:0007669"/>
    <property type="project" value="UniProtKB-KW"/>
</dbReference>
<gene>
    <name evidence="3" type="ORF">D5S18_11915</name>
</gene>
<evidence type="ECO:0000256" key="1">
    <source>
        <dbReference type="ARBA" id="ARBA00022801"/>
    </source>
</evidence>
<dbReference type="Pfam" id="PF00857">
    <property type="entry name" value="Isochorismatase"/>
    <property type="match status" value="1"/>
</dbReference>
<evidence type="ECO:0000313" key="3">
    <source>
        <dbReference type="EMBL" id="RJO76913.1"/>
    </source>
</evidence>
<dbReference type="AlphaFoldDB" id="A0A3A4L3K0"/>
<dbReference type="Proteomes" id="UP000266677">
    <property type="component" value="Unassembled WGS sequence"/>
</dbReference>
<dbReference type="InterPro" id="IPR050272">
    <property type="entry name" value="Isochorismatase-like_hydrls"/>
</dbReference>
<keyword evidence="1 3" id="KW-0378">Hydrolase</keyword>
<protein>
    <submittedName>
        <fullName evidence="3">Cysteine hydrolase</fullName>
    </submittedName>
</protein>
<dbReference type="InterPro" id="IPR000868">
    <property type="entry name" value="Isochorismatase-like_dom"/>
</dbReference>
<evidence type="ECO:0000259" key="2">
    <source>
        <dbReference type="Pfam" id="PF00857"/>
    </source>
</evidence>
<keyword evidence="4" id="KW-1185">Reference proteome</keyword>
<organism evidence="3 4">
    <name type="scientific">Nocardia panacis</name>
    <dbReference type="NCBI Taxonomy" id="2340916"/>
    <lineage>
        <taxon>Bacteria</taxon>
        <taxon>Bacillati</taxon>
        <taxon>Actinomycetota</taxon>
        <taxon>Actinomycetes</taxon>
        <taxon>Mycobacteriales</taxon>
        <taxon>Nocardiaceae</taxon>
        <taxon>Nocardia</taxon>
    </lineage>
</organism>
<dbReference type="Gene3D" id="3.40.50.850">
    <property type="entry name" value="Isochorismatase-like"/>
    <property type="match status" value="1"/>
</dbReference>
<sequence>MASRRIRAAVLAVHWQVNMVRPEGFFGPMLGDPVARSGVVARASAFHRAAREREVPVVFTRFIVPIGEGELVRNTGIMRSIGAAQTEFRPNAPGSQLIPEMTGQAREIFDTQKLSALAGSRLPGWLTERGIGTLFLTGVATNLAVEQTARHATDLGFQVHPVADCVTAMTPEAHRTSLANLELVTAGCRTAAAVLELIRGTRTG</sequence>
<dbReference type="OrthoDB" id="9814140at2"/>
<evidence type="ECO:0000313" key="4">
    <source>
        <dbReference type="Proteomes" id="UP000266677"/>
    </source>
</evidence>
<dbReference type="RefSeq" id="WP_120039901.1">
    <property type="nucleotide sequence ID" value="NZ_QZFU01000016.1"/>
</dbReference>
<accession>A0A3A4L3K0</accession>
<comment type="caution">
    <text evidence="3">The sequence shown here is derived from an EMBL/GenBank/DDBJ whole genome shotgun (WGS) entry which is preliminary data.</text>
</comment>
<proteinExistence type="predicted"/>
<dbReference type="PANTHER" id="PTHR43540">
    <property type="entry name" value="PEROXYUREIDOACRYLATE/UREIDOACRYLATE AMIDOHYDROLASE-RELATED"/>
    <property type="match status" value="1"/>
</dbReference>
<name>A0A3A4L3K0_9NOCA</name>
<dbReference type="EMBL" id="QZFU01000016">
    <property type="protein sequence ID" value="RJO76913.1"/>
    <property type="molecule type" value="Genomic_DNA"/>
</dbReference>
<dbReference type="SUPFAM" id="SSF52499">
    <property type="entry name" value="Isochorismatase-like hydrolases"/>
    <property type="match status" value="1"/>
</dbReference>
<dbReference type="InterPro" id="IPR036380">
    <property type="entry name" value="Isochorismatase-like_sf"/>
</dbReference>